<dbReference type="InterPro" id="IPR015942">
    <property type="entry name" value="Asp/Glu/hydantoin_racemase"/>
</dbReference>
<organism evidence="4">
    <name type="scientific">Wolinella succinogenes (strain ATCC 29543 / DSM 1740 / CCUG 13145 / JCM 31913 / LMG 7466 / NCTC 11488 / FDC 602W)</name>
    <name type="common">Vibrio succinogenes</name>
    <dbReference type="NCBI Taxonomy" id="273121"/>
    <lineage>
        <taxon>Bacteria</taxon>
        <taxon>Pseudomonadati</taxon>
        <taxon>Campylobacterota</taxon>
        <taxon>Epsilonproteobacteria</taxon>
        <taxon>Campylobacterales</taxon>
        <taxon>Helicobacteraceae</taxon>
        <taxon>Wolinella</taxon>
    </lineage>
</organism>
<evidence type="ECO:0008006" key="5">
    <source>
        <dbReference type="Google" id="ProtNLM"/>
    </source>
</evidence>
<dbReference type="Proteomes" id="UP000000422">
    <property type="component" value="Chromosome"/>
</dbReference>
<dbReference type="PANTHER" id="PTHR21198:SF7">
    <property type="entry name" value="ASPARTATE-GLUTAMATE RACEMASE FAMILY"/>
    <property type="match status" value="1"/>
</dbReference>
<dbReference type="InterPro" id="IPR001920">
    <property type="entry name" value="Asp/Glu_race"/>
</dbReference>
<accession>Q7MS48</accession>
<keyword evidence="4" id="KW-1185">Reference proteome</keyword>
<reference evidence="3 4" key="1">
    <citation type="journal article" date="2003" name="Proc. Natl. Acad. Sci. U.S.A.">
        <title>Complete genome sequence and analysis of Wolinella succinogenes.</title>
        <authorList>
            <person name="Baar C."/>
            <person name="Eppinger M."/>
            <person name="Raddatz G."/>
            <person name="Simon JM."/>
            <person name="Lanz C."/>
            <person name="Klimmek O."/>
            <person name="Nandakumar R."/>
            <person name="Gross R."/>
            <person name="Rosinus A."/>
            <person name="Keller H."/>
            <person name="Jagtap P."/>
            <person name="Linke B."/>
            <person name="Meyer F."/>
            <person name="Lederer H."/>
            <person name="Schuster S.C."/>
        </authorList>
    </citation>
    <scope>NUCLEOTIDE SEQUENCE [LARGE SCALE GENOMIC DNA]</scope>
    <source>
        <strain evidence="4">ATCC 29543 / DSM 1740 / CCUG 13145 / JCM 31913 / LMG 7466 / NCTC 11488 / FDC 602W</strain>
    </source>
</reference>
<gene>
    <name evidence="3" type="ordered locus">WS0774</name>
</gene>
<dbReference type="HOGENOM" id="CLU_055360_1_0_7"/>
<name>Q7MS48_WOLSU</name>
<dbReference type="AlphaFoldDB" id="Q7MS48"/>
<dbReference type="Pfam" id="PF01177">
    <property type="entry name" value="Asp_Glu_race"/>
    <property type="match status" value="1"/>
</dbReference>
<evidence type="ECO:0000313" key="4">
    <source>
        <dbReference type="Proteomes" id="UP000000422"/>
    </source>
</evidence>
<dbReference type="STRING" id="273121.WS0774"/>
<dbReference type="SUPFAM" id="SSF53681">
    <property type="entry name" value="Aspartate/glutamate racemase"/>
    <property type="match status" value="2"/>
</dbReference>
<dbReference type="GO" id="GO:0047661">
    <property type="term" value="F:amino-acid racemase activity"/>
    <property type="evidence" value="ECO:0007669"/>
    <property type="project" value="InterPro"/>
</dbReference>
<dbReference type="RefSeq" id="WP_011138686.1">
    <property type="nucleotide sequence ID" value="NC_005090.1"/>
</dbReference>
<evidence type="ECO:0000313" key="3">
    <source>
        <dbReference type="EMBL" id="CAE09889.1"/>
    </source>
</evidence>
<dbReference type="InterPro" id="IPR033134">
    <property type="entry name" value="Asp/Glu_racemase_AS_2"/>
</dbReference>
<dbReference type="PROSITE" id="PS00924">
    <property type="entry name" value="ASP_GLU_RACEMASE_2"/>
    <property type="match status" value="1"/>
</dbReference>
<dbReference type="eggNOG" id="COG1794">
    <property type="taxonomic scope" value="Bacteria"/>
</dbReference>
<dbReference type="EMBL" id="BX571659">
    <property type="protein sequence ID" value="CAE09889.1"/>
    <property type="molecule type" value="Genomic_DNA"/>
</dbReference>
<keyword evidence="2" id="KW-0413">Isomerase</keyword>
<proteinExistence type="inferred from homology"/>
<evidence type="ECO:0000256" key="1">
    <source>
        <dbReference type="ARBA" id="ARBA00007847"/>
    </source>
</evidence>
<dbReference type="NCBIfam" id="TIGR00035">
    <property type="entry name" value="asp_race"/>
    <property type="match status" value="1"/>
</dbReference>
<sequence>MKTFGLLGGLAYPSTAEYYLKINRQVHATLGKHHSAPLWIHSFDFEPIAQAQASGSWTILEEKLLQAALELERLGCQGLAIASNTMHLLAPALEGALSIPLVHIADSVGEESSLKGYKKLALLGTLFTMEKDFYASRLQERFDLEVITPAKEERNLVHECIYRELVNNIFTEDSRRDFIQIIHGLKERGAEAVILGCTEIPLLLEGASSPLPLLDTMELHVGSIVQSILEI</sequence>
<dbReference type="KEGG" id="wsu:WS0774"/>
<dbReference type="Gene3D" id="3.40.50.1860">
    <property type="match status" value="2"/>
</dbReference>
<protein>
    <recommendedName>
        <fullName evidence="5">Aspartate racemase</fullName>
    </recommendedName>
</protein>
<dbReference type="DNASU" id="2554958"/>
<evidence type="ECO:0000256" key="2">
    <source>
        <dbReference type="ARBA" id="ARBA00023235"/>
    </source>
</evidence>
<dbReference type="InterPro" id="IPR004380">
    <property type="entry name" value="Asp_race"/>
</dbReference>
<comment type="similarity">
    <text evidence="1">Belongs to the aspartate/glutamate racemases family.</text>
</comment>
<dbReference type="PANTHER" id="PTHR21198">
    <property type="entry name" value="GLUTAMATE RACEMASE"/>
    <property type="match status" value="1"/>
</dbReference>